<gene>
    <name evidence="2" type="ORF">ELS83_03555</name>
</gene>
<dbReference type="Proteomes" id="UP000732105">
    <property type="component" value="Unassembled WGS sequence"/>
</dbReference>
<feature type="domain" description="RES" evidence="1">
    <location>
        <begin position="16"/>
        <end position="141"/>
    </location>
</feature>
<dbReference type="SMART" id="SM00953">
    <property type="entry name" value="RES"/>
    <property type="match status" value="1"/>
</dbReference>
<protein>
    <submittedName>
        <fullName evidence="2">RES domain-containing protein</fullName>
    </submittedName>
</protein>
<dbReference type="InterPro" id="IPR014914">
    <property type="entry name" value="RES_dom"/>
</dbReference>
<dbReference type="Pfam" id="PF08808">
    <property type="entry name" value="RES"/>
    <property type="match status" value="1"/>
</dbReference>
<organism evidence="2 3">
    <name type="scientific">Marinifilum caeruleilacunae</name>
    <dbReference type="NCBI Taxonomy" id="2499076"/>
    <lineage>
        <taxon>Bacteria</taxon>
        <taxon>Pseudomonadati</taxon>
        <taxon>Bacteroidota</taxon>
        <taxon>Bacteroidia</taxon>
        <taxon>Marinilabiliales</taxon>
        <taxon>Marinifilaceae</taxon>
    </lineage>
</organism>
<sequence length="153" mass="17153">MQKKVYRICPTVRAEDISGYGSKMVGGRFNSKGRAVVYTSSSISLSIVEVLAHYSIETSPKDLSLVTISFPEDSIKIKSAEDLDSSWKDTPVSTYAKSIGDAWIDSLESLVLAVPSVVNPYEVNYIINPNHPRFNEVTIEKVEDWFFDDRLIK</sequence>
<accession>A0ABX1WS58</accession>
<name>A0ABX1WS58_9BACT</name>
<proteinExistence type="predicted"/>
<comment type="caution">
    <text evidence="2">The sequence shown here is derived from an EMBL/GenBank/DDBJ whole genome shotgun (WGS) entry which is preliminary data.</text>
</comment>
<reference evidence="2 3" key="1">
    <citation type="submission" date="2018-12" db="EMBL/GenBank/DDBJ databases">
        <title>Marinifilum JC070 sp. nov., a marine bacterium isolated from Yongle Blue Hole in the South China Sea.</title>
        <authorList>
            <person name="Fu T."/>
        </authorList>
    </citation>
    <scope>NUCLEOTIDE SEQUENCE [LARGE SCALE GENOMIC DNA]</scope>
    <source>
        <strain evidence="2 3">JC070</strain>
    </source>
</reference>
<evidence type="ECO:0000313" key="3">
    <source>
        <dbReference type="Proteomes" id="UP000732105"/>
    </source>
</evidence>
<dbReference type="EMBL" id="RZNH01000003">
    <property type="protein sequence ID" value="NOU58881.1"/>
    <property type="molecule type" value="Genomic_DNA"/>
</dbReference>
<keyword evidence="3" id="KW-1185">Reference proteome</keyword>
<evidence type="ECO:0000259" key="1">
    <source>
        <dbReference type="SMART" id="SM00953"/>
    </source>
</evidence>
<evidence type="ECO:0000313" key="2">
    <source>
        <dbReference type="EMBL" id="NOU58881.1"/>
    </source>
</evidence>
<dbReference type="RefSeq" id="WP_171594158.1">
    <property type="nucleotide sequence ID" value="NZ_RZNH01000003.1"/>
</dbReference>